<dbReference type="Proteomes" id="UP000887565">
    <property type="component" value="Unplaced"/>
</dbReference>
<proteinExistence type="predicted"/>
<name>A0A915LCL1_ROMCU</name>
<protein>
    <submittedName>
        <fullName evidence="2">Uncharacterized protein</fullName>
    </submittedName>
</protein>
<organism evidence="1 2">
    <name type="scientific">Romanomermis culicivorax</name>
    <name type="common">Nematode worm</name>
    <dbReference type="NCBI Taxonomy" id="13658"/>
    <lineage>
        <taxon>Eukaryota</taxon>
        <taxon>Metazoa</taxon>
        <taxon>Ecdysozoa</taxon>
        <taxon>Nematoda</taxon>
        <taxon>Enoplea</taxon>
        <taxon>Dorylaimia</taxon>
        <taxon>Mermithida</taxon>
        <taxon>Mermithoidea</taxon>
        <taxon>Mermithidae</taxon>
        <taxon>Romanomermis</taxon>
    </lineage>
</organism>
<dbReference type="WBParaSite" id="nRc.2.0.1.t47546-RA">
    <property type="protein sequence ID" value="nRc.2.0.1.t47546-RA"/>
    <property type="gene ID" value="nRc.2.0.1.g47546"/>
</dbReference>
<sequence>MCQMRAESIVRLAGVMDPTRKSPTV</sequence>
<evidence type="ECO:0000313" key="1">
    <source>
        <dbReference type="Proteomes" id="UP000887565"/>
    </source>
</evidence>
<dbReference type="AlphaFoldDB" id="A0A915LCL1"/>
<reference evidence="2" key="1">
    <citation type="submission" date="2022-11" db="UniProtKB">
        <authorList>
            <consortium name="WormBaseParasite"/>
        </authorList>
    </citation>
    <scope>IDENTIFICATION</scope>
</reference>
<evidence type="ECO:0000313" key="2">
    <source>
        <dbReference type="WBParaSite" id="nRc.2.0.1.t47546-RA"/>
    </source>
</evidence>
<keyword evidence="1" id="KW-1185">Reference proteome</keyword>
<accession>A0A915LCL1</accession>